<proteinExistence type="predicted"/>
<protein>
    <submittedName>
        <fullName evidence="1">Uncharacterized protein</fullName>
    </submittedName>
</protein>
<reference evidence="1 2" key="1">
    <citation type="journal article" date="2022" name="Nat. Ecol. Evol.">
        <title>A masculinizing supergene underlies an exaggerated male reproductive morph in a spider.</title>
        <authorList>
            <person name="Hendrickx F."/>
            <person name="De Corte Z."/>
            <person name="Sonet G."/>
            <person name="Van Belleghem S.M."/>
            <person name="Kostlbacher S."/>
            <person name="Vangestel C."/>
        </authorList>
    </citation>
    <scope>NUCLEOTIDE SEQUENCE [LARGE SCALE GENOMIC DNA]</scope>
    <source>
        <strain evidence="1">W744_W776</strain>
    </source>
</reference>
<accession>A0AAV6W1K8</accession>
<evidence type="ECO:0000313" key="1">
    <source>
        <dbReference type="EMBL" id="KAG8201603.1"/>
    </source>
</evidence>
<keyword evidence="2" id="KW-1185">Reference proteome</keyword>
<sequence>MKTGTSTKRIVYHAAKAKQEVVEDVIREKDDKSASFIFFELFSSSFSRLLAERNVEKKKNGMTIMVGRRSTLLLFFDELL</sequence>
<name>A0AAV6W1K8_9ARAC</name>
<dbReference type="AlphaFoldDB" id="A0AAV6W1K8"/>
<gene>
    <name evidence="1" type="ORF">JTE90_012677</name>
</gene>
<comment type="caution">
    <text evidence="1">The sequence shown here is derived from an EMBL/GenBank/DDBJ whole genome shotgun (WGS) entry which is preliminary data.</text>
</comment>
<dbReference type="EMBL" id="JAFNEN010000003">
    <property type="protein sequence ID" value="KAG8201603.1"/>
    <property type="molecule type" value="Genomic_DNA"/>
</dbReference>
<organism evidence="1 2">
    <name type="scientific">Oedothorax gibbosus</name>
    <dbReference type="NCBI Taxonomy" id="931172"/>
    <lineage>
        <taxon>Eukaryota</taxon>
        <taxon>Metazoa</taxon>
        <taxon>Ecdysozoa</taxon>
        <taxon>Arthropoda</taxon>
        <taxon>Chelicerata</taxon>
        <taxon>Arachnida</taxon>
        <taxon>Araneae</taxon>
        <taxon>Araneomorphae</taxon>
        <taxon>Entelegynae</taxon>
        <taxon>Araneoidea</taxon>
        <taxon>Linyphiidae</taxon>
        <taxon>Erigoninae</taxon>
        <taxon>Oedothorax</taxon>
    </lineage>
</organism>
<dbReference type="Proteomes" id="UP000827092">
    <property type="component" value="Unassembled WGS sequence"/>
</dbReference>
<evidence type="ECO:0000313" key="2">
    <source>
        <dbReference type="Proteomes" id="UP000827092"/>
    </source>
</evidence>